<evidence type="ECO:0000256" key="1">
    <source>
        <dbReference type="SAM" id="Phobius"/>
    </source>
</evidence>
<keyword evidence="1" id="KW-0472">Membrane</keyword>
<evidence type="ECO:0000313" key="2">
    <source>
        <dbReference type="EMBL" id="QQP51111.1"/>
    </source>
</evidence>
<keyword evidence="3" id="KW-1185">Reference proteome</keyword>
<keyword evidence="1" id="KW-1133">Transmembrane helix</keyword>
<dbReference type="Proteomes" id="UP000595437">
    <property type="component" value="Chromosome 8"/>
</dbReference>
<dbReference type="AlphaFoldDB" id="A0A7T8HJD1"/>
<proteinExistence type="predicted"/>
<keyword evidence="1" id="KW-0812">Transmembrane</keyword>
<accession>A0A7T8HJD1</accession>
<evidence type="ECO:0000313" key="3">
    <source>
        <dbReference type="Proteomes" id="UP000595437"/>
    </source>
</evidence>
<organism evidence="2 3">
    <name type="scientific">Caligus rogercresseyi</name>
    <name type="common">Sea louse</name>
    <dbReference type="NCBI Taxonomy" id="217165"/>
    <lineage>
        <taxon>Eukaryota</taxon>
        <taxon>Metazoa</taxon>
        <taxon>Ecdysozoa</taxon>
        <taxon>Arthropoda</taxon>
        <taxon>Crustacea</taxon>
        <taxon>Multicrustacea</taxon>
        <taxon>Hexanauplia</taxon>
        <taxon>Copepoda</taxon>
        <taxon>Siphonostomatoida</taxon>
        <taxon>Caligidae</taxon>
        <taxon>Caligus</taxon>
    </lineage>
</organism>
<reference evidence="3" key="1">
    <citation type="submission" date="2021-01" db="EMBL/GenBank/DDBJ databases">
        <title>Caligus Genome Assembly.</title>
        <authorList>
            <person name="Gallardo-Escarate C."/>
        </authorList>
    </citation>
    <scope>NUCLEOTIDE SEQUENCE [LARGE SCALE GENOMIC DNA]</scope>
</reference>
<gene>
    <name evidence="2" type="ORF">FKW44_012351</name>
</gene>
<protein>
    <submittedName>
        <fullName evidence="2">Uncharacterized protein</fullName>
    </submittedName>
</protein>
<feature type="non-terminal residue" evidence="2">
    <location>
        <position position="1"/>
    </location>
</feature>
<dbReference type="OrthoDB" id="10641518at2759"/>
<sequence length="480" mass="54808">SIPFSVYMRLFRYFVLGLSLFLMDTALDLTVSSKYFDMRDCFKTLSHVFPILDPSELLQGNETEDSPIPGFLKSGFYMQLREETIQSLPLHWARRVNDIVRFQIVDITPISESCTFNGEQFDNFVDLGLDLCEGPLKGDNRTSLIRSFWTDNVLDEDQLLHVFLPGSTHGNESLFSQLAATATAQGLNLSRALISIDKVNKLLTEEEVALIQEFLLDWGPHIPPMINGLSTKLNVSDIEKVRVQSKRSGRELPRDKDSLAQLNVSLTEFITDPLLLFKFLSDKEKAAILTRIQRLLPEFVPSEVNSILKIKKALDATPGVNDLLSDAFLRFPIEFFIKILGAGFSAEDEVGFKEAYFFFQKEETRLRGLFDMMLERDLLTHEGRSHFLSSCSKTNYSVHCINRKTDLCPNGHISYGVLTLAAMAVPGILFGLSEFFHFKHFRFGELKVMGREWSLVLKLMILPLYVFVMIPFFFFISIWK</sequence>
<dbReference type="EMBL" id="CP045897">
    <property type="protein sequence ID" value="QQP51111.1"/>
    <property type="molecule type" value="Genomic_DNA"/>
</dbReference>
<name>A0A7T8HJD1_CALRO</name>
<feature type="transmembrane region" description="Helical" evidence="1">
    <location>
        <begin position="459"/>
        <end position="479"/>
    </location>
</feature>
<feature type="transmembrane region" description="Helical" evidence="1">
    <location>
        <begin position="413"/>
        <end position="438"/>
    </location>
</feature>